<dbReference type="GO" id="GO:0004743">
    <property type="term" value="F:pyruvate kinase activity"/>
    <property type="evidence" value="ECO:0007669"/>
    <property type="project" value="UniProtKB-UniRule"/>
</dbReference>
<dbReference type="NCBIfam" id="NF004978">
    <property type="entry name" value="PRK06354.1"/>
    <property type="match status" value="1"/>
</dbReference>
<dbReference type="AlphaFoldDB" id="A0AAU9CN19"/>
<dbReference type="InterPro" id="IPR018209">
    <property type="entry name" value="Pyrv_Knase_AS"/>
</dbReference>
<dbReference type="EC" id="2.7.1.40" evidence="4 13"/>
<evidence type="ECO:0000256" key="6">
    <source>
        <dbReference type="ARBA" id="ARBA00022723"/>
    </source>
</evidence>
<evidence type="ECO:0000256" key="14">
    <source>
        <dbReference type="RuleBase" id="RU000504"/>
    </source>
</evidence>
<dbReference type="SUPFAM" id="SSF52935">
    <property type="entry name" value="PK C-terminal domain-like"/>
    <property type="match status" value="1"/>
</dbReference>
<dbReference type="EMBL" id="AP024718">
    <property type="protein sequence ID" value="BCX89032.1"/>
    <property type="molecule type" value="Genomic_DNA"/>
</dbReference>
<evidence type="ECO:0000256" key="3">
    <source>
        <dbReference type="ARBA" id="ARBA00008663"/>
    </source>
</evidence>
<keyword evidence="7" id="KW-0547">Nucleotide-binding</keyword>
<dbReference type="InterPro" id="IPR001697">
    <property type="entry name" value="Pyr_Knase"/>
</dbReference>
<evidence type="ECO:0000256" key="11">
    <source>
        <dbReference type="ARBA" id="ARBA00023152"/>
    </source>
</evidence>
<dbReference type="PROSITE" id="PS00110">
    <property type="entry name" value="PYRUVATE_KINASE"/>
    <property type="match status" value="1"/>
</dbReference>
<evidence type="ECO:0000313" key="18">
    <source>
        <dbReference type="Proteomes" id="UP001321450"/>
    </source>
</evidence>
<dbReference type="SUPFAM" id="SSF50800">
    <property type="entry name" value="PK beta-barrel domain-like"/>
    <property type="match status" value="1"/>
</dbReference>
<evidence type="ECO:0000256" key="1">
    <source>
        <dbReference type="ARBA" id="ARBA00001958"/>
    </source>
</evidence>
<dbReference type="Gene3D" id="2.40.33.10">
    <property type="entry name" value="PK beta-barrel domain-like"/>
    <property type="match status" value="1"/>
</dbReference>
<dbReference type="GO" id="GO:0030955">
    <property type="term" value="F:potassium ion binding"/>
    <property type="evidence" value="ECO:0007669"/>
    <property type="project" value="UniProtKB-UniRule"/>
</dbReference>
<dbReference type="GO" id="GO:0000287">
    <property type="term" value="F:magnesium ion binding"/>
    <property type="evidence" value="ECO:0007669"/>
    <property type="project" value="UniProtKB-UniRule"/>
</dbReference>
<dbReference type="InterPro" id="IPR015793">
    <property type="entry name" value="Pyrv_Knase_brl"/>
</dbReference>
<keyword evidence="9" id="KW-0067">ATP-binding</keyword>
<dbReference type="FunFam" id="2.40.33.10:FF:000001">
    <property type="entry name" value="Pyruvate kinase"/>
    <property type="match status" value="1"/>
</dbReference>
<keyword evidence="5 14" id="KW-0808">Transferase</keyword>
<gene>
    <name evidence="17" type="ORF">MIN45_P1402</name>
</gene>
<dbReference type="Pfam" id="PF02887">
    <property type="entry name" value="PK_C"/>
    <property type="match status" value="1"/>
</dbReference>
<evidence type="ECO:0000256" key="4">
    <source>
        <dbReference type="ARBA" id="ARBA00012142"/>
    </source>
</evidence>
<evidence type="ECO:0000259" key="15">
    <source>
        <dbReference type="Pfam" id="PF00224"/>
    </source>
</evidence>
<comment type="cofactor">
    <cofactor evidence="1">
        <name>K(+)</name>
        <dbReference type="ChEBI" id="CHEBI:29103"/>
    </cofactor>
</comment>
<evidence type="ECO:0000256" key="2">
    <source>
        <dbReference type="ARBA" id="ARBA00004997"/>
    </source>
</evidence>
<dbReference type="InterPro" id="IPR015813">
    <property type="entry name" value="Pyrv/PenolPyrv_kinase-like_dom"/>
</dbReference>
<feature type="domain" description="Pyruvate kinase barrel" evidence="15">
    <location>
        <begin position="8"/>
        <end position="332"/>
    </location>
</feature>
<name>A0AAU9CN19_9GAMM</name>
<keyword evidence="10 14" id="KW-0460">Magnesium</keyword>
<evidence type="ECO:0000256" key="13">
    <source>
        <dbReference type="NCBIfam" id="TIGR01064"/>
    </source>
</evidence>
<comment type="catalytic activity">
    <reaction evidence="14">
        <text>pyruvate + ATP = phosphoenolpyruvate + ADP + H(+)</text>
        <dbReference type="Rhea" id="RHEA:18157"/>
        <dbReference type="ChEBI" id="CHEBI:15361"/>
        <dbReference type="ChEBI" id="CHEBI:15378"/>
        <dbReference type="ChEBI" id="CHEBI:30616"/>
        <dbReference type="ChEBI" id="CHEBI:58702"/>
        <dbReference type="ChEBI" id="CHEBI:456216"/>
        <dbReference type="EC" id="2.7.1.40"/>
    </reaction>
</comment>
<dbReference type="InterPro" id="IPR011037">
    <property type="entry name" value="Pyrv_Knase-like_insert_dom_sf"/>
</dbReference>
<dbReference type="InterPro" id="IPR015806">
    <property type="entry name" value="Pyrv_Knase_insert_dom_sf"/>
</dbReference>
<keyword evidence="12 17" id="KW-0670">Pyruvate</keyword>
<protein>
    <recommendedName>
        <fullName evidence="4 13">Pyruvate kinase</fullName>
        <ecNumber evidence="4 13">2.7.1.40</ecNumber>
    </recommendedName>
</protein>
<dbReference type="PRINTS" id="PR01050">
    <property type="entry name" value="PYRUVTKNASE"/>
</dbReference>
<dbReference type="NCBIfam" id="TIGR01064">
    <property type="entry name" value="pyruv_kin"/>
    <property type="match status" value="1"/>
</dbReference>
<evidence type="ECO:0000256" key="9">
    <source>
        <dbReference type="ARBA" id="ARBA00022840"/>
    </source>
</evidence>
<evidence type="ECO:0000256" key="8">
    <source>
        <dbReference type="ARBA" id="ARBA00022777"/>
    </source>
</evidence>
<dbReference type="InterPro" id="IPR015795">
    <property type="entry name" value="Pyrv_Knase_C"/>
</dbReference>
<evidence type="ECO:0000313" key="17">
    <source>
        <dbReference type="EMBL" id="BCX89032.1"/>
    </source>
</evidence>
<dbReference type="Pfam" id="PF00224">
    <property type="entry name" value="PK"/>
    <property type="match status" value="1"/>
</dbReference>
<dbReference type="GO" id="GO:0016301">
    <property type="term" value="F:kinase activity"/>
    <property type="evidence" value="ECO:0007669"/>
    <property type="project" value="UniProtKB-KW"/>
</dbReference>
<dbReference type="Gene3D" id="3.40.1380.20">
    <property type="entry name" value="Pyruvate kinase, C-terminal domain"/>
    <property type="match status" value="1"/>
</dbReference>
<dbReference type="InterPro" id="IPR036918">
    <property type="entry name" value="Pyrv_Knase_C_sf"/>
</dbReference>
<dbReference type="RefSeq" id="WP_286291299.1">
    <property type="nucleotide sequence ID" value="NZ_AP024718.1"/>
</dbReference>
<feature type="domain" description="Pyruvate kinase C-terminal" evidence="16">
    <location>
        <begin position="364"/>
        <end position="478"/>
    </location>
</feature>
<dbReference type="InterPro" id="IPR040442">
    <property type="entry name" value="Pyrv_kinase-like_dom_sf"/>
</dbReference>
<accession>A0AAU9CN19</accession>
<dbReference type="Gene3D" id="3.20.20.60">
    <property type="entry name" value="Phosphoenolpyruvate-binding domains"/>
    <property type="match status" value="1"/>
</dbReference>
<reference evidence="18" key="1">
    <citation type="journal article" date="2024" name="Int. J. Syst. Evol. Microbiol.">
        <title>Methylomarinovum tepidoasis sp. nov., a moderately thermophilic methanotroph of the family Methylothermaceae isolated from a deep-sea hydrothermal field.</title>
        <authorList>
            <person name="Hirayama H."/>
            <person name="Takaki Y."/>
            <person name="Abe M."/>
            <person name="Miyazaki M."/>
            <person name="Uematsu K."/>
            <person name="Matsui Y."/>
            <person name="Takai K."/>
        </authorList>
    </citation>
    <scope>NUCLEOTIDE SEQUENCE [LARGE SCALE GENOMIC DNA]</scope>
    <source>
        <strain evidence="18">IN45</strain>
    </source>
</reference>
<keyword evidence="8 14" id="KW-0418">Kinase</keyword>
<proteinExistence type="inferred from homology"/>
<dbReference type="SUPFAM" id="SSF51621">
    <property type="entry name" value="Phosphoenolpyruvate/pyruvate domain"/>
    <property type="match status" value="1"/>
</dbReference>
<dbReference type="NCBIfam" id="NF004491">
    <property type="entry name" value="PRK05826.1"/>
    <property type="match status" value="1"/>
</dbReference>
<keyword evidence="18" id="KW-1185">Reference proteome</keyword>
<comment type="pathway">
    <text evidence="2 14">Carbohydrate degradation; glycolysis; pyruvate from D-glyceraldehyde 3-phosphate: step 5/5.</text>
</comment>
<evidence type="ECO:0000256" key="10">
    <source>
        <dbReference type="ARBA" id="ARBA00022842"/>
    </source>
</evidence>
<evidence type="ECO:0000259" key="16">
    <source>
        <dbReference type="Pfam" id="PF02887"/>
    </source>
</evidence>
<organism evidence="17 18">
    <name type="scientific">Methylomarinovum tepidoasis</name>
    <dbReference type="NCBI Taxonomy" id="2840183"/>
    <lineage>
        <taxon>Bacteria</taxon>
        <taxon>Pseudomonadati</taxon>
        <taxon>Pseudomonadota</taxon>
        <taxon>Gammaproteobacteria</taxon>
        <taxon>Methylococcales</taxon>
        <taxon>Methylothermaceae</taxon>
        <taxon>Methylomarinovum</taxon>
    </lineage>
</organism>
<dbReference type="GO" id="GO:0005524">
    <property type="term" value="F:ATP binding"/>
    <property type="evidence" value="ECO:0007669"/>
    <property type="project" value="UniProtKB-KW"/>
</dbReference>
<keyword evidence="6" id="KW-0479">Metal-binding</keyword>
<evidence type="ECO:0000256" key="12">
    <source>
        <dbReference type="ARBA" id="ARBA00023317"/>
    </source>
</evidence>
<dbReference type="KEGG" id="meiy:MIN45_P1402"/>
<evidence type="ECO:0000256" key="7">
    <source>
        <dbReference type="ARBA" id="ARBA00022741"/>
    </source>
</evidence>
<comment type="similarity">
    <text evidence="3 14">Belongs to the pyruvate kinase family.</text>
</comment>
<evidence type="ECO:0000256" key="5">
    <source>
        <dbReference type="ARBA" id="ARBA00022679"/>
    </source>
</evidence>
<dbReference type="PANTHER" id="PTHR11817">
    <property type="entry name" value="PYRUVATE KINASE"/>
    <property type="match status" value="1"/>
</dbReference>
<dbReference type="Proteomes" id="UP001321450">
    <property type="component" value="Chromosome"/>
</dbReference>
<keyword evidence="11 14" id="KW-0324">Glycolysis</keyword>
<sequence>MAEIYVPRRTKIVATLGPASDSPEVLERLIDAGVDVFRLNFSHGTADDHRRRARLVREISESKQHYVGILADLQGPKIRIGRFKEGKVFLEKGARFALDADYPLDQGDETQVGLVYRDLPKDVRPGDVLLLDDGRVELKVDKIVGDRVECIVVVGGVLSDNKGINKQGGGLSAPALTEKDKEDIRTAVEIEADYLAVSFPRSAADIHLARRLLREAGGEAGIVAKIERAEAVQPGVMEEIIEASDVIMVARGDLGVEIGDARLPQVQKDLISKARDMDRVVITATQMMESMIESPLPTRAEVLDVANAVFDGTDAVMLSAETASGKYPVEAVKAMHRVCVEAEKSPRVRRSSHRMDRRFKRTDEAIAMASMYVANHFPVRAIAALTESGATPLWMSRIRSGIPIYALTRHLKTCRKVTLYRGVYPILFQCDTTDHAVQNKAALEELLHYRAVTEEDRVLITKGDLTGVSGGTNTLKIVKVKDALALTTAA</sequence>